<dbReference type="InterPro" id="IPR000719">
    <property type="entry name" value="Prot_kinase_dom"/>
</dbReference>
<dbReference type="SUPFAM" id="SSF56112">
    <property type="entry name" value="Protein kinase-like (PK-like)"/>
    <property type="match status" value="1"/>
</dbReference>
<dbReference type="PROSITE" id="PS50011">
    <property type="entry name" value="PROTEIN_KINASE_DOM"/>
    <property type="match status" value="1"/>
</dbReference>
<dbReference type="PANTHER" id="PTHR38248:SF2">
    <property type="entry name" value="FUNK1 11"/>
    <property type="match status" value="1"/>
</dbReference>
<dbReference type="PROSITE" id="PS00109">
    <property type="entry name" value="PROTEIN_KINASE_TYR"/>
    <property type="match status" value="1"/>
</dbReference>
<dbReference type="Proteomes" id="UP001175228">
    <property type="component" value="Unassembled WGS sequence"/>
</dbReference>
<dbReference type="InterPro" id="IPR040976">
    <property type="entry name" value="Pkinase_fungal"/>
</dbReference>
<accession>A0AA39Q7L6</accession>
<dbReference type="EMBL" id="JAUEPU010000014">
    <property type="protein sequence ID" value="KAK0496639.1"/>
    <property type="molecule type" value="Genomic_DNA"/>
</dbReference>
<evidence type="ECO:0000313" key="2">
    <source>
        <dbReference type="EMBL" id="KAK0496639.1"/>
    </source>
</evidence>
<dbReference type="PANTHER" id="PTHR38248">
    <property type="entry name" value="FUNK1 6"/>
    <property type="match status" value="1"/>
</dbReference>
<dbReference type="AlphaFoldDB" id="A0AA39Q7L6"/>
<proteinExistence type="predicted"/>
<gene>
    <name evidence="2" type="ORF">EDD18DRAFT_1163177</name>
</gene>
<dbReference type="Pfam" id="PF17667">
    <property type="entry name" value="Pkinase_fungal"/>
    <property type="match status" value="1"/>
</dbReference>
<feature type="domain" description="Protein kinase" evidence="1">
    <location>
        <begin position="1"/>
        <end position="174"/>
    </location>
</feature>
<organism evidence="2 3">
    <name type="scientific">Armillaria luteobubalina</name>
    <dbReference type="NCBI Taxonomy" id="153913"/>
    <lineage>
        <taxon>Eukaryota</taxon>
        <taxon>Fungi</taxon>
        <taxon>Dikarya</taxon>
        <taxon>Basidiomycota</taxon>
        <taxon>Agaricomycotina</taxon>
        <taxon>Agaricomycetes</taxon>
        <taxon>Agaricomycetidae</taxon>
        <taxon>Agaricales</taxon>
        <taxon>Marasmiineae</taxon>
        <taxon>Physalacriaceae</taxon>
        <taxon>Armillaria</taxon>
    </lineage>
</organism>
<protein>
    <recommendedName>
        <fullName evidence="1">Protein kinase domain-containing protein</fullName>
    </recommendedName>
</protein>
<keyword evidence="3" id="KW-1185">Reference proteome</keyword>
<evidence type="ECO:0000259" key="1">
    <source>
        <dbReference type="PROSITE" id="PS50011"/>
    </source>
</evidence>
<name>A0AA39Q7L6_9AGAR</name>
<comment type="caution">
    <text evidence="2">The sequence shown here is derived from an EMBL/GenBank/DDBJ whole genome shotgun (WGS) entry which is preliminary data.</text>
</comment>
<evidence type="ECO:0000313" key="3">
    <source>
        <dbReference type="Proteomes" id="UP001175228"/>
    </source>
</evidence>
<dbReference type="GO" id="GO:0004672">
    <property type="term" value="F:protein kinase activity"/>
    <property type="evidence" value="ECO:0007669"/>
    <property type="project" value="InterPro"/>
</dbReference>
<dbReference type="InterPro" id="IPR008266">
    <property type="entry name" value="Tyr_kinase_AS"/>
</dbReference>
<reference evidence="2" key="1">
    <citation type="submission" date="2023-06" db="EMBL/GenBank/DDBJ databases">
        <authorList>
            <consortium name="Lawrence Berkeley National Laboratory"/>
            <person name="Ahrendt S."/>
            <person name="Sahu N."/>
            <person name="Indic B."/>
            <person name="Wong-Bajracharya J."/>
            <person name="Merenyi Z."/>
            <person name="Ke H.-M."/>
            <person name="Monk M."/>
            <person name="Kocsube S."/>
            <person name="Drula E."/>
            <person name="Lipzen A."/>
            <person name="Balint B."/>
            <person name="Henrissat B."/>
            <person name="Andreopoulos B."/>
            <person name="Martin F.M."/>
            <person name="Harder C.B."/>
            <person name="Rigling D."/>
            <person name="Ford K.L."/>
            <person name="Foster G.D."/>
            <person name="Pangilinan J."/>
            <person name="Papanicolaou A."/>
            <person name="Barry K."/>
            <person name="LaButti K."/>
            <person name="Viragh M."/>
            <person name="Koriabine M."/>
            <person name="Yan M."/>
            <person name="Riley R."/>
            <person name="Champramary S."/>
            <person name="Plett K.L."/>
            <person name="Tsai I.J."/>
            <person name="Slot J."/>
            <person name="Sipos G."/>
            <person name="Plett J."/>
            <person name="Nagy L.G."/>
            <person name="Grigoriev I.V."/>
        </authorList>
    </citation>
    <scope>NUCLEOTIDE SEQUENCE</scope>
    <source>
        <strain evidence="2">HWK02</strain>
    </source>
</reference>
<dbReference type="Gene3D" id="1.10.510.10">
    <property type="entry name" value="Transferase(Phosphotransferase) domain 1"/>
    <property type="match status" value="1"/>
</dbReference>
<sequence length="276" mass="31538">MKAHQVAFHRAFILHRDISVGNIMITSNHRGFLIDWDHCVILTNRGADKHVGRTGTWQFMSARLLASFGNMHTIVDDRESSPWVLLYVALRYTPNSLQPATLHHGLNFWFHHFVPGPRGDTGGAGKRAVLKDKESLPSFDAHGLNELILELADVFIVRYQPEPTAQQIQKYEALKVSLPDFALDLYAGQYFLNQGKLNSPTWLYDTLRKHAKTMKVPLKRDDDWHKNACYSRDEFFGSSRKRTAASDRLETKRVKGLCGEAYSFSYDAVDDKDKKT</sequence>
<dbReference type="InterPro" id="IPR011009">
    <property type="entry name" value="Kinase-like_dom_sf"/>
</dbReference>
<dbReference type="GO" id="GO:0005524">
    <property type="term" value="F:ATP binding"/>
    <property type="evidence" value="ECO:0007669"/>
    <property type="project" value="InterPro"/>
</dbReference>